<dbReference type="Proteomes" id="UP000006633">
    <property type="component" value="Chromosome"/>
</dbReference>
<feature type="transmembrane region" description="Helical" evidence="1">
    <location>
        <begin position="222"/>
        <end position="245"/>
    </location>
</feature>
<feature type="transmembrane region" description="Helical" evidence="1">
    <location>
        <begin position="172"/>
        <end position="191"/>
    </location>
</feature>
<feature type="transmembrane region" description="Helical" evidence="1">
    <location>
        <begin position="12"/>
        <end position="30"/>
    </location>
</feature>
<keyword evidence="1" id="KW-1133">Transmembrane helix</keyword>
<keyword evidence="1" id="KW-0472">Membrane</keyword>
<dbReference type="HOGENOM" id="CLU_022248_0_0_5"/>
<keyword evidence="3" id="KW-1185">Reference proteome</keyword>
<evidence type="ECO:0000313" key="3">
    <source>
        <dbReference type="Proteomes" id="UP000006633"/>
    </source>
</evidence>
<dbReference type="eggNOG" id="COG0438">
    <property type="taxonomic scope" value="Bacteria"/>
</dbReference>
<feature type="transmembrane region" description="Helical" evidence="1">
    <location>
        <begin position="145"/>
        <end position="165"/>
    </location>
</feature>
<protein>
    <submittedName>
        <fullName evidence="2">Uncharacterized protein</fullName>
    </submittedName>
</protein>
<feature type="transmembrane region" description="Helical" evidence="1">
    <location>
        <begin position="197"/>
        <end position="215"/>
    </location>
</feature>
<feature type="transmembrane region" description="Helical" evidence="1">
    <location>
        <begin position="324"/>
        <end position="341"/>
    </location>
</feature>
<dbReference type="EMBL" id="CP002026">
    <property type="protein sequence ID" value="ADH91038.1"/>
    <property type="molecule type" value="Genomic_DNA"/>
</dbReference>
<gene>
    <name evidence="2" type="ordered locus">Snov_3768</name>
</gene>
<reference evidence="2 3" key="1">
    <citation type="journal article" date="2012" name="Stand. Genomic Sci.">
        <title>Complete genome sequence of the facultatively chemolithoautotrophic and methylotrophic alpha Proteobacterium Starkeya novella type strain (ATCC 8093(T)).</title>
        <authorList>
            <person name="Kappler U."/>
            <person name="Davenport K."/>
            <person name="Beatson S."/>
            <person name="Lucas S."/>
            <person name="Lapidus A."/>
            <person name="Copeland A."/>
            <person name="Berry K.W."/>
            <person name="Glavina Del Rio T."/>
            <person name="Hammon N."/>
            <person name="Dalin E."/>
            <person name="Tice H."/>
            <person name="Pitluck S."/>
            <person name="Richardson P."/>
            <person name="Bruce D."/>
            <person name="Goodwin L.A."/>
            <person name="Han C."/>
            <person name="Tapia R."/>
            <person name="Detter J.C."/>
            <person name="Chang Y.J."/>
            <person name="Jeffries C.D."/>
            <person name="Land M."/>
            <person name="Hauser L."/>
            <person name="Kyrpides N.C."/>
            <person name="Goker M."/>
            <person name="Ivanova N."/>
            <person name="Klenk H.P."/>
            <person name="Woyke T."/>
        </authorList>
    </citation>
    <scope>NUCLEOTIDE SEQUENCE [LARGE SCALE GENOMIC DNA]</scope>
    <source>
        <strain evidence="3">ATCC 8093 / DSM 506 / JCM 20403 / CCM 1077 / IAM 12100 / NBRC 12443 / NCIMB 10456</strain>
    </source>
</reference>
<dbReference type="OrthoDB" id="9767863at2"/>
<keyword evidence="1" id="KW-0812">Transmembrane</keyword>
<proteinExistence type="predicted"/>
<feature type="transmembrane region" description="Helical" evidence="1">
    <location>
        <begin position="71"/>
        <end position="90"/>
    </location>
</feature>
<accession>D6ZYR9</accession>
<dbReference type="KEGG" id="sno:Snov_3768"/>
<feature type="transmembrane region" description="Helical" evidence="1">
    <location>
        <begin position="297"/>
        <end position="318"/>
    </location>
</feature>
<name>D6ZYR9_ANCN5</name>
<dbReference type="RefSeq" id="WP_013168539.1">
    <property type="nucleotide sequence ID" value="NC_014217.1"/>
</dbReference>
<dbReference type="AlphaFoldDB" id="D6ZYR9"/>
<feature type="transmembrane region" description="Helical" evidence="1">
    <location>
        <begin position="392"/>
        <end position="412"/>
    </location>
</feature>
<sequence length="740" mass="80947">MNGPIPKLTIGVYLALLPALALAWTLYGALPGIAVPTLGQAVWASGFSLSFADSFPPSLFAVHFGAPEPASIAFGLAGAYPAALFIAAGMHPADAYSAMTAFWITVAFLSAWRIALRLQLGPYLAILAALLWISMPVGWRHTGFSMVSIGIALLPFYFLAVVRLVFPFDREIRGRIGIAAFYLAACFVAVFMDGYTFMMFAVGAGLFLLGAFIAMPECRRYLLLFGAPLHAGSFILAYLAYVAYIGKPQFEPASIPFFRGWGADVTFFLWPSRGVLWIWDMLGLSEARTSARYFGDASVWITTFILPVAVVGVAAWFVTRSKGWVATAILLIALFGLYMSLGPSLKFASVRPPDMSVDQALMPGNLAIGSTGSAILSKNVPGFRNMRASYRWVALAFFGFWMLTVLLMAHLAKGRRPFFAILLAGLLIVGNLPHPLRYWRETTTNRASFMAIDRDLVTDMRQTLRPGEMVAFLPYGNDFFVNYLAPSVGVRSYNIGGDKNLSLARREWPPVMRRFSAGELDADFARRVLLLLARREADAVVLPYIDLLWAAHSWPSPPVFRESMESILEELASTGLLTVDKRDNYAVVRLAPAFAAAADQQALNDSIRRLRWNAPDSLGTDSFNAQTPHQVGELTAGTLRTTSQTGFLYHGPYLPAEAGTYRLTVKGTLETPAGAWIDVTSSKGTINHGRFPITRHGAASGLILDETVQLAGSAADVEIRLWVSDQTDLTLTGYRFEKAD</sequence>
<dbReference type="STRING" id="639283.Snov_3768"/>
<evidence type="ECO:0000256" key="1">
    <source>
        <dbReference type="SAM" id="Phobius"/>
    </source>
</evidence>
<organism evidence="2 3">
    <name type="scientific">Ancylobacter novellus (strain ATCC 8093 / DSM 506 / JCM 20403 / CCM 1077 / IAM 12100 / NBRC 12443 / NCIMB 10456)</name>
    <name type="common">Starkeya novella</name>
    <dbReference type="NCBI Taxonomy" id="639283"/>
    <lineage>
        <taxon>Bacteria</taxon>
        <taxon>Pseudomonadati</taxon>
        <taxon>Pseudomonadota</taxon>
        <taxon>Alphaproteobacteria</taxon>
        <taxon>Hyphomicrobiales</taxon>
        <taxon>Xanthobacteraceae</taxon>
        <taxon>Ancylobacter</taxon>
    </lineage>
</organism>
<evidence type="ECO:0000313" key="2">
    <source>
        <dbReference type="EMBL" id="ADH91038.1"/>
    </source>
</evidence>